<accession>A0A4C1U4B0</accession>
<name>A0A4C1U4B0_EUMVA</name>
<sequence length="148" mass="15963">MYTTAIHRHDGSVAHDSDTFARSLSPRAVRTALDTLMDSLLHALDNAVHAVEGTHLLAGNEAHGACPGVRVRGVKYIGKISLGSHTCADTLGASAPPLSIFSRRCAEFNSGRTSTESTLERPITLWLAPWARRARIASDCSSARWDIK</sequence>
<keyword evidence="2" id="KW-1185">Reference proteome</keyword>
<dbReference type="EMBL" id="BGZK01000125">
    <property type="protein sequence ID" value="GBP21141.1"/>
    <property type="molecule type" value="Genomic_DNA"/>
</dbReference>
<reference evidence="1 2" key="1">
    <citation type="journal article" date="2019" name="Commun. Biol.">
        <title>The bagworm genome reveals a unique fibroin gene that provides high tensile strength.</title>
        <authorList>
            <person name="Kono N."/>
            <person name="Nakamura H."/>
            <person name="Ohtoshi R."/>
            <person name="Tomita M."/>
            <person name="Numata K."/>
            <person name="Arakawa K."/>
        </authorList>
    </citation>
    <scope>NUCLEOTIDE SEQUENCE [LARGE SCALE GENOMIC DNA]</scope>
</reference>
<dbReference type="Proteomes" id="UP000299102">
    <property type="component" value="Unassembled WGS sequence"/>
</dbReference>
<gene>
    <name evidence="1" type="ORF">EVAR_11172_1</name>
</gene>
<proteinExistence type="predicted"/>
<evidence type="ECO:0000313" key="1">
    <source>
        <dbReference type="EMBL" id="GBP21141.1"/>
    </source>
</evidence>
<evidence type="ECO:0000313" key="2">
    <source>
        <dbReference type="Proteomes" id="UP000299102"/>
    </source>
</evidence>
<comment type="caution">
    <text evidence="1">The sequence shown here is derived from an EMBL/GenBank/DDBJ whole genome shotgun (WGS) entry which is preliminary data.</text>
</comment>
<dbReference type="AlphaFoldDB" id="A0A4C1U4B0"/>
<protein>
    <submittedName>
        <fullName evidence="1">Uncharacterized protein</fullName>
    </submittedName>
</protein>
<organism evidence="1 2">
    <name type="scientific">Eumeta variegata</name>
    <name type="common">Bagworm moth</name>
    <name type="synonym">Eumeta japonica</name>
    <dbReference type="NCBI Taxonomy" id="151549"/>
    <lineage>
        <taxon>Eukaryota</taxon>
        <taxon>Metazoa</taxon>
        <taxon>Ecdysozoa</taxon>
        <taxon>Arthropoda</taxon>
        <taxon>Hexapoda</taxon>
        <taxon>Insecta</taxon>
        <taxon>Pterygota</taxon>
        <taxon>Neoptera</taxon>
        <taxon>Endopterygota</taxon>
        <taxon>Lepidoptera</taxon>
        <taxon>Glossata</taxon>
        <taxon>Ditrysia</taxon>
        <taxon>Tineoidea</taxon>
        <taxon>Psychidae</taxon>
        <taxon>Oiketicinae</taxon>
        <taxon>Eumeta</taxon>
    </lineage>
</organism>